<accession>A0A380HM28</accession>
<evidence type="ECO:0000256" key="1">
    <source>
        <dbReference type="ARBA" id="ARBA00010613"/>
    </source>
</evidence>
<comment type="similarity">
    <text evidence="1">Belongs to the carbon-nitrogen hydrolase superfamily. NIT1/NIT2 family.</text>
</comment>
<dbReference type="CDD" id="cd07583">
    <property type="entry name" value="nitrilase_5"/>
    <property type="match status" value="1"/>
</dbReference>
<dbReference type="RefSeq" id="WP_011302730.1">
    <property type="nucleotide sequence ID" value="NZ_CAXOKG010000007.1"/>
</dbReference>
<protein>
    <submittedName>
        <fullName evidence="3">Amidohydrolase</fullName>
        <ecNumber evidence="3">3.5.1.100</ecNumber>
    </submittedName>
</protein>
<dbReference type="AlphaFoldDB" id="A0A380HM28"/>
<sequence length="261" mass="29591">MNIEIFQFKVEPANTELNEETIATWFSNYVTSQTDVVVLPEMWNNGYALPQLQALSDSRLSRSYEFISKLAIKYQVDVIAGSVSNAKSNEVYNTAFAVSKYGKLLNNYDKVHLVPMLNEPSFLNAGNAVPEPFNLSNGARVTQIICYDLRFPELLRYPARKDAQIAFYVAQWPLVRLDHWIALLKARAIENDMYVIGCNGCGDDGQTEYAGNSIVINPNGEILSQLGYKPDHITCEIDLEEVDKQRDTIPVFKNLRPHLYK</sequence>
<feature type="domain" description="CN hydrolase" evidence="2">
    <location>
        <begin position="1"/>
        <end position="239"/>
    </location>
</feature>
<dbReference type="InterPro" id="IPR003010">
    <property type="entry name" value="C-N_Hydrolase"/>
</dbReference>
<dbReference type="GO" id="GO:0016787">
    <property type="term" value="F:hydrolase activity"/>
    <property type="evidence" value="ECO:0007669"/>
    <property type="project" value="UniProtKB-KW"/>
</dbReference>
<dbReference type="PROSITE" id="PS01227">
    <property type="entry name" value="UPF0012"/>
    <property type="match status" value="1"/>
</dbReference>
<dbReference type="InterPro" id="IPR001110">
    <property type="entry name" value="UPF0012_CS"/>
</dbReference>
<dbReference type="Gene3D" id="3.60.110.10">
    <property type="entry name" value="Carbon-nitrogen hydrolase"/>
    <property type="match status" value="1"/>
</dbReference>
<dbReference type="EC" id="3.5.1.100" evidence="3"/>
<dbReference type="PANTHER" id="PTHR23088">
    <property type="entry name" value="NITRILASE-RELATED"/>
    <property type="match status" value="1"/>
</dbReference>
<reference evidence="3 4" key="1">
    <citation type="submission" date="2018-06" db="EMBL/GenBank/DDBJ databases">
        <authorList>
            <consortium name="Pathogen Informatics"/>
            <person name="Doyle S."/>
        </authorList>
    </citation>
    <scope>NUCLEOTIDE SEQUENCE [LARGE SCALE GENOMIC DNA]</scope>
    <source>
        <strain evidence="3 4">NCTC7688</strain>
    </source>
</reference>
<name>A0A380HM28_STASA</name>
<evidence type="ECO:0000259" key="2">
    <source>
        <dbReference type="PROSITE" id="PS50263"/>
    </source>
</evidence>
<evidence type="ECO:0000313" key="4">
    <source>
        <dbReference type="Proteomes" id="UP000254707"/>
    </source>
</evidence>
<proteinExistence type="inferred from homology"/>
<dbReference type="GeneID" id="3617365"/>
<dbReference type="PANTHER" id="PTHR23088:SF27">
    <property type="entry name" value="DEAMINATED GLUTATHIONE AMIDASE"/>
    <property type="match status" value="1"/>
</dbReference>
<dbReference type="Pfam" id="PF00795">
    <property type="entry name" value="CN_hydrolase"/>
    <property type="match status" value="1"/>
</dbReference>
<dbReference type="SUPFAM" id="SSF56317">
    <property type="entry name" value="Carbon-nitrogen hydrolase"/>
    <property type="match status" value="1"/>
</dbReference>
<dbReference type="EMBL" id="UHED01000001">
    <property type="protein sequence ID" value="SUM82507.1"/>
    <property type="molecule type" value="Genomic_DNA"/>
</dbReference>
<organism evidence="3 4">
    <name type="scientific">Staphylococcus saprophyticus</name>
    <dbReference type="NCBI Taxonomy" id="29385"/>
    <lineage>
        <taxon>Bacteria</taxon>
        <taxon>Bacillati</taxon>
        <taxon>Bacillota</taxon>
        <taxon>Bacilli</taxon>
        <taxon>Bacillales</taxon>
        <taxon>Staphylococcaceae</taxon>
        <taxon>Staphylococcus</taxon>
    </lineage>
</organism>
<gene>
    <name evidence="3" type="primary">ramA</name>
    <name evidence="3" type="ORF">NCTC7688_01022</name>
</gene>
<dbReference type="InterPro" id="IPR036526">
    <property type="entry name" value="C-N_Hydrolase_sf"/>
</dbReference>
<keyword evidence="3" id="KW-0378">Hydrolase</keyword>
<evidence type="ECO:0000313" key="3">
    <source>
        <dbReference type="EMBL" id="SUM82507.1"/>
    </source>
</evidence>
<dbReference type="Proteomes" id="UP000254707">
    <property type="component" value="Unassembled WGS sequence"/>
</dbReference>
<dbReference type="PROSITE" id="PS50263">
    <property type="entry name" value="CN_HYDROLASE"/>
    <property type="match status" value="1"/>
</dbReference>
<dbReference type="OMA" id="KIHRFGF"/>